<evidence type="ECO:0000256" key="1">
    <source>
        <dbReference type="SAM" id="Phobius"/>
    </source>
</evidence>
<feature type="transmembrane region" description="Helical" evidence="1">
    <location>
        <begin position="152"/>
        <end position="175"/>
    </location>
</feature>
<evidence type="ECO:0000313" key="3">
    <source>
        <dbReference type="Proteomes" id="UP000199054"/>
    </source>
</evidence>
<dbReference type="PANTHER" id="PTHR38592:SF3">
    <property type="entry name" value="BLL4819 PROTEIN"/>
    <property type="match status" value="1"/>
</dbReference>
<gene>
    <name evidence="2" type="ORF">SAMN04489859_1003126</name>
</gene>
<feature type="transmembrane region" description="Helical" evidence="1">
    <location>
        <begin position="44"/>
        <end position="62"/>
    </location>
</feature>
<dbReference type="Pfam" id="PF10129">
    <property type="entry name" value="OpgC_C"/>
    <property type="match status" value="1"/>
</dbReference>
<keyword evidence="1" id="KW-1133">Transmembrane helix</keyword>
<dbReference type="AlphaFoldDB" id="A0A1H8F3L3"/>
<feature type="transmembrane region" description="Helical" evidence="1">
    <location>
        <begin position="240"/>
        <end position="260"/>
    </location>
</feature>
<evidence type="ECO:0000313" key="2">
    <source>
        <dbReference type="EMBL" id="SEN25984.1"/>
    </source>
</evidence>
<feature type="transmembrane region" description="Helical" evidence="1">
    <location>
        <begin position="362"/>
        <end position="381"/>
    </location>
</feature>
<sequence length="405" mass="46414">MQRLEILDGMRGYFLVFMMLNHLTFAGGYLLVKFNHGELGYVQDAQGFVFLSGMLVGMVYARRMLKKGYETGARQIRKRAFDIYRYAAGSLLVIMALGLVLKESATYWEPWLWDLASHDPFYAAASLLLIYQPTYMDILPQYIIYMLVAPPLVWLCVTGRWIWVVAFSVVLWVAVQLSLHYPLTEGMRGLLDQVHEARMLRTAFNVLGWQIVFMSGLVLGALTSTGQIDWQKAFARKEAAVLAWAAFSVVLIFMGIRFGFTFKVMPDDMAEQIRSLDNRIRFSFIYLVNFMATGYLVAWMVMAGAHTRHRIVRALGQGMRWIFSLPFLRLIGRHSLQVYAWHVIVIYLLKGVEYHYGPFNEWTKTAIALTAIASLAIPALYRERATLFAKPLALEREASPDAKRR</sequence>
<keyword evidence="1" id="KW-0472">Membrane</keyword>
<feature type="transmembrane region" description="Helical" evidence="1">
    <location>
        <begin position="207"/>
        <end position="228"/>
    </location>
</feature>
<feature type="transmembrane region" description="Helical" evidence="1">
    <location>
        <begin position="83"/>
        <end position="101"/>
    </location>
</feature>
<dbReference type="PANTHER" id="PTHR38592">
    <property type="entry name" value="BLL4819 PROTEIN"/>
    <property type="match status" value="1"/>
</dbReference>
<keyword evidence="3" id="KW-1185">Reference proteome</keyword>
<dbReference type="STRING" id="34002.SAMN04489859_1003126"/>
<accession>A0A1H8F3L3</accession>
<feature type="transmembrane region" description="Helical" evidence="1">
    <location>
        <begin position="280"/>
        <end position="303"/>
    </location>
</feature>
<dbReference type="InterPro" id="IPR014550">
    <property type="entry name" value="UCP028704_OpgC"/>
</dbReference>
<keyword evidence="1" id="KW-0812">Transmembrane</keyword>
<dbReference type="PIRSF" id="PIRSF028704">
    <property type="entry name" value="UPC028704"/>
    <property type="match status" value="1"/>
</dbReference>
<protein>
    <recommendedName>
        <fullName evidence="4">OpgC protein</fullName>
    </recommendedName>
</protein>
<proteinExistence type="predicted"/>
<reference evidence="2 3" key="1">
    <citation type="submission" date="2016-10" db="EMBL/GenBank/DDBJ databases">
        <authorList>
            <person name="de Groot N.N."/>
        </authorList>
    </citation>
    <scope>NUCLEOTIDE SEQUENCE [LARGE SCALE GENOMIC DNA]</scope>
    <source>
        <strain evidence="2 3">DSM 8512</strain>
    </source>
</reference>
<organism evidence="2 3">
    <name type="scientific">Paracoccus alcaliphilus</name>
    <dbReference type="NCBI Taxonomy" id="34002"/>
    <lineage>
        <taxon>Bacteria</taxon>
        <taxon>Pseudomonadati</taxon>
        <taxon>Pseudomonadota</taxon>
        <taxon>Alphaproteobacteria</taxon>
        <taxon>Rhodobacterales</taxon>
        <taxon>Paracoccaceae</taxon>
        <taxon>Paracoccus</taxon>
    </lineage>
</organism>
<dbReference type="RefSeq" id="WP_090610524.1">
    <property type="nucleotide sequence ID" value="NZ_CP067125.1"/>
</dbReference>
<dbReference type="EMBL" id="FODE01000003">
    <property type="protein sequence ID" value="SEN25984.1"/>
    <property type="molecule type" value="Genomic_DNA"/>
</dbReference>
<feature type="transmembrane region" description="Helical" evidence="1">
    <location>
        <begin position="12"/>
        <end position="32"/>
    </location>
</feature>
<dbReference type="OrthoDB" id="9775975at2"/>
<dbReference type="Proteomes" id="UP000199054">
    <property type="component" value="Unassembled WGS sequence"/>
</dbReference>
<name>A0A1H8F3L3_9RHOB</name>
<evidence type="ECO:0008006" key="4">
    <source>
        <dbReference type="Google" id="ProtNLM"/>
    </source>
</evidence>